<keyword evidence="3" id="KW-1185">Reference proteome</keyword>
<feature type="region of interest" description="Disordered" evidence="1">
    <location>
        <begin position="1"/>
        <end position="39"/>
    </location>
</feature>
<evidence type="ECO:0000313" key="2">
    <source>
        <dbReference type="EMBL" id="UMM43391.1"/>
    </source>
</evidence>
<dbReference type="EMBL" id="CP092625">
    <property type="protein sequence ID" value="UMM43391.1"/>
    <property type="molecule type" value="Genomic_DNA"/>
</dbReference>
<dbReference type="AlphaFoldDB" id="A0AAE9FCQ5"/>
<gene>
    <name evidence="2" type="ORF">L5515_018904</name>
</gene>
<feature type="compositionally biased region" description="Low complexity" evidence="1">
    <location>
        <begin position="10"/>
        <end position="22"/>
    </location>
</feature>
<name>A0AAE9FCQ5_CAEBR</name>
<sequence length="92" mass="10418">MAAISRRDSPSSWSTTSSQCRRPLSKSRQSKFLPPPPTVSILSPPSVLTLKMFFLTEMMIKLSCFHMFRNPVLQSFSYDIVILDLTPLNHSS</sequence>
<protein>
    <submittedName>
        <fullName evidence="2">Uncharacterized protein</fullName>
    </submittedName>
</protein>
<reference evidence="2 3" key="1">
    <citation type="submission" date="2022-04" db="EMBL/GenBank/DDBJ databases">
        <title>Chromosome-level reference genomes for two strains of Caenorhabditis briggsae: an improved platform for comparative genomics.</title>
        <authorList>
            <person name="Stevens L."/>
            <person name="Andersen E."/>
        </authorList>
    </citation>
    <scope>NUCLEOTIDE SEQUENCE [LARGE SCALE GENOMIC DNA]</scope>
    <source>
        <strain evidence="2">VX34</strain>
        <tissue evidence="2">Whole-organism</tissue>
    </source>
</reference>
<proteinExistence type="predicted"/>
<evidence type="ECO:0000313" key="3">
    <source>
        <dbReference type="Proteomes" id="UP000829354"/>
    </source>
</evidence>
<evidence type="ECO:0000256" key="1">
    <source>
        <dbReference type="SAM" id="MobiDB-lite"/>
    </source>
</evidence>
<organism evidence="2 3">
    <name type="scientific">Caenorhabditis briggsae</name>
    <dbReference type="NCBI Taxonomy" id="6238"/>
    <lineage>
        <taxon>Eukaryota</taxon>
        <taxon>Metazoa</taxon>
        <taxon>Ecdysozoa</taxon>
        <taxon>Nematoda</taxon>
        <taxon>Chromadorea</taxon>
        <taxon>Rhabditida</taxon>
        <taxon>Rhabditina</taxon>
        <taxon>Rhabditomorpha</taxon>
        <taxon>Rhabditoidea</taxon>
        <taxon>Rhabditidae</taxon>
        <taxon>Peloderinae</taxon>
        <taxon>Caenorhabditis</taxon>
    </lineage>
</organism>
<dbReference type="Proteomes" id="UP000829354">
    <property type="component" value="Chromosome X"/>
</dbReference>
<accession>A0AAE9FCQ5</accession>